<dbReference type="Gene3D" id="2.60.40.2620">
    <property type="entry name" value="Fimbrillin-like"/>
    <property type="match status" value="1"/>
</dbReference>
<dbReference type="Gene3D" id="3.40.570.10">
    <property type="entry name" value="Extracellular Endonuclease, subunit A"/>
    <property type="match status" value="1"/>
</dbReference>
<dbReference type="EMBL" id="FNDO01000053">
    <property type="protein sequence ID" value="SDI54356.1"/>
    <property type="molecule type" value="Genomic_DNA"/>
</dbReference>
<dbReference type="Gene3D" id="2.60.40.2630">
    <property type="match status" value="1"/>
</dbReference>
<keyword evidence="6" id="KW-0378">Hydrolase</keyword>
<dbReference type="InterPro" id="IPR044929">
    <property type="entry name" value="DNA/RNA_non-sp_Endonuclease_sf"/>
</dbReference>
<dbReference type="InterPro" id="IPR020821">
    <property type="entry name" value="ENPP1-3/EXOG-like_nuc-like"/>
</dbReference>
<dbReference type="InterPro" id="IPR040255">
    <property type="entry name" value="Non-specific_endonuclease"/>
</dbReference>
<dbReference type="InterPro" id="IPR018524">
    <property type="entry name" value="DNA/RNA_endonuclease_AS"/>
</dbReference>
<dbReference type="PROSITE" id="PS51257">
    <property type="entry name" value="PROKAR_LIPOPROTEIN"/>
    <property type="match status" value="1"/>
</dbReference>
<dbReference type="AlphaFoldDB" id="A0A1G8LF97"/>
<keyword evidence="3" id="KW-0540">Nuclease</keyword>
<evidence type="ECO:0000256" key="8">
    <source>
        <dbReference type="PIRSR" id="PIRSR640255-1"/>
    </source>
</evidence>
<dbReference type="PANTHER" id="PTHR13966:SF5">
    <property type="entry name" value="ENDONUCLEASE G, MITOCHONDRIAL"/>
    <property type="match status" value="1"/>
</dbReference>
<feature type="binding site" evidence="9">
    <location>
        <position position="418"/>
    </location>
    <ligand>
        <name>Mg(2+)</name>
        <dbReference type="ChEBI" id="CHEBI:18420"/>
        <note>catalytic</note>
    </ligand>
</feature>
<evidence type="ECO:0000259" key="11">
    <source>
        <dbReference type="SMART" id="SM00892"/>
    </source>
</evidence>
<dbReference type="GO" id="GO:0046872">
    <property type="term" value="F:metal ion binding"/>
    <property type="evidence" value="ECO:0007669"/>
    <property type="project" value="UniProtKB-KW"/>
</dbReference>
<dbReference type="Pfam" id="PF13149">
    <property type="entry name" value="Mfa_like_1"/>
    <property type="match status" value="1"/>
</dbReference>
<dbReference type="PROSITE" id="PS01070">
    <property type="entry name" value="NUCLEASE_NON_SPEC"/>
    <property type="match status" value="1"/>
</dbReference>
<evidence type="ECO:0000256" key="3">
    <source>
        <dbReference type="ARBA" id="ARBA00022722"/>
    </source>
</evidence>
<name>A0A1G8LF97_BACOV</name>
<organism evidence="12 13">
    <name type="scientific">Bacteroides ovatus</name>
    <dbReference type="NCBI Taxonomy" id="28116"/>
    <lineage>
        <taxon>Bacteria</taxon>
        <taxon>Pseudomonadati</taxon>
        <taxon>Bacteroidota</taxon>
        <taxon>Bacteroidia</taxon>
        <taxon>Bacteroidales</taxon>
        <taxon>Bacteroidaceae</taxon>
        <taxon>Bacteroides</taxon>
    </lineage>
</organism>
<evidence type="ECO:0000256" key="9">
    <source>
        <dbReference type="PIRSR" id="PIRSR640255-2"/>
    </source>
</evidence>
<reference evidence="12 13" key="1">
    <citation type="submission" date="2016-10" db="EMBL/GenBank/DDBJ databases">
        <authorList>
            <person name="de Groot N.N."/>
        </authorList>
    </citation>
    <scope>NUCLEOTIDE SEQUENCE [LARGE SCALE GENOMIC DNA]</scope>
    <source>
        <strain evidence="12 13">NLAE-zl-C57</strain>
    </source>
</reference>
<dbReference type="GO" id="GO:0003676">
    <property type="term" value="F:nucleic acid binding"/>
    <property type="evidence" value="ECO:0007669"/>
    <property type="project" value="InterPro"/>
</dbReference>
<dbReference type="PANTHER" id="PTHR13966">
    <property type="entry name" value="ENDONUCLEASE RELATED"/>
    <property type="match status" value="1"/>
</dbReference>
<sequence length="529" mass="58294">MGKRNVLYAIVLLLALGSCNEGVQQETESGKQQFVRFTSLVEGTYTRAAGASWSPSDAIGVYMKSYGSVLSTSSIVGGGDNVEYFTENGDGNFLPVSTYLSFPDDGSKVDFIAYYPHQEAVNNFIYPVDVTNQADLETIDLLYADKLEGISERSNALNLSFSHQLARLVLNIKSVDGSSLEGLNVSISGVKTTAKFMLADGTLNIDTDSKGSVDMHMVRGGGLMAEAILLPEGVLTNVSLVFQQGGKKHEQILDNAKLEKGNVYTYTINFKNGEGQVDPEAKYAKWRETPVITKSQLDDPDIMYVIHDMPNSMKDPVTKKALRNYCLLYDTDLKFAYWVAYPLFAEVIKTGTKRTNAWGYDPSIASNLQANLSSGFNSGAVYDRGHQLPSADRICDAATNRTTFYYSNMTPQIGKKLNQSIWASLEGKVRGWVSGTDTLFVVTGAMPPANGTIERQKGMAVPAYYFKALARKIDNTFYTIAFKMDNKEYSSTDYMSTAMSVEALEQLTGFTFFPTLDAQAKKLDKSKWQ</sequence>
<proteinExistence type="inferred from homology"/>
<dbReference type="CDD" id="cd13121">
    <property type="entry name" value="BF2867_like_C"/>
    <property type="match status" value="1"/>
</dbReference>
<dbReference type="GO" id="GO:0004519">
    <property type="term" value="F:endonuclease activity"/>
    <property type="evidence" value="ECO:0007669"/>
    <property type="project" value="UniProtKB-KW"/>
</dbReference>
<dbReference type="CDD" id="cd13120">
    <property type="entry name" value="BF2867_like_N"/>
    <property type="match status" value="1"/>
</dbReference>
<feature type="domain" description="DNA/RNA non-specific endonuclease/pyrophosphatase/phosphodiesterase" evidence="11">
    <location>
        <begin position="321"/>
        <end position="519"/>
    </location>
</feature>
<evidence type="ECO:0000256" key="2">
    <source>
        <dbReference type="ARBA" id="ARBA00010052"/>
    </source>
</evidence>
<keyword evidence="7" id="KW-0460">Magnesium</keyword>
<gene>
    <name evidence="12" type="ORF">SAMN05192582_105311</name>
</gene>
<feature type="active site" description="Proton acceptor" evidence="8">
    <location>
        <position position="386"/>
    </location>
</feature>
<accession>A0A1G8LF97</accession>
<comment type="cofactor">
    <cofactor evidence="1">
        <name>Mg(2+)</name>
        <dbReference type="ChEBI" id="CHEBI:18420"/>
    </cofactor>
</comment>
<keyword evidence="5 12" id="KW-0255">Endonuclease</keyword>
<evidence type="ECO:0000313" key="13">
    <source>
        <dbReference type="Proteomes" id="UP000181870"/>
    </source>
</evidence>
<dbReference type="SMART" id="SM00477">
    <property type="entry name" value="NUC"/>
    <property type="match status" value="1"/>
</dbReference>
<evidence type="ECO:0000256" key="4">
    <source>
        <dbReference type="ARBA" id="ARBA00022723"/>
    </source>
</evidence>
<dbReference type="RefSeq" id="WP_074638439.1">
    <property type="nucleotide sequence ID" value="NZ_FNDO01000053.1"/>
</dbReference>
<dbReference type="Proteomes" id="UP000181870">
    <property type="component" value="Unassembled WGS sequence"/>
</dbReference>
<evidence type="ECO:0000259" key="10">
    <source>
        <dbReference type="SMART" id="SM00477"/>
    </source>
</evidence>
<keyword evidence="4 9" id="KW-0479">Metal-binding</keyword>
<evidence type="ECO:0000256" key="6">
    <source>
        <dbReference type="ARBA" id="ARBA00022801"/>
    </source>
</evidence>
<evidence type="ECO:0000256" key="7">
    <source>
        <dbReference type="ARBA" id="ARBA00022842"/>
    </source>
</evidence>
<feature type="domain" description="ENPP1-3/EXOG-like endonuclease/phosphodiesterase" evidence="10">
    <location>
        <begin position="322"/>
        <end position="519"/>
    </location>
</feature>
<protein>
    <submittedName>
        <fullName evidence="12">Endonuclease G</fullName>
    </submittedName>
</protein>
<dbReference type="InterPro" id="IPR044925">
    <property type="entry name" value="His-Me_finger_sf"/>
</dbReference>
<evidence type="ECO:0000256" key="1">
    <source>
        <dbReference type="ARBA" id="ARBA00001946"/>
    </source>
</evidence>
<evidence type="ECO:0000313" key="12">
    <source>
        <dbReference type="EMBL" id="SDI54356.1"/>
    </source>
</evidence>
<comment type="similarity">
    <text evidence="2">Belongs to the DNA/RNA non-specific endonuclease family.</text>
</comment>
<dbReference type="InterPro" id="IPR025049">
    <property type="entry name" value="Mfa-like_1"/>
</dbReference>
<dbReference type="InterPro" id="IPR001604">
    <property type="entry name" value="Endo_G_ENPP1-like_dom"/>
</dbReference>
<dbReference type="GO" id="GO:0016787">
    <property type="term" value="F:hydrolase activity"/>
    <property type="evidence" value="ECO:0007669"/>
    <property type="project" value="UniProtKB-KW"/>
</dbReference>
<evidence type="ECO:0000256" key="5">
    <source>
        <dbReference type="ARBA" id="ARBA00022759"/>
    </source>
</evidence>
<dbReference type="SMART" id="SM00892">
    <property type="entry name" value="Endonuclease_NS"/>
    <property type="match status" value="1"/>
</dbReference>
<dbReference type="Pfam" id="PF01223">
    <property type="entry name" value="Endonuclease_NS"/>
    <property type="match status" value="1"/>
</dbReference>
<dbReference type="SUPFAM" id="SSF54060">
    <property type="entry name" value="His-Me finger endonucleases"/>
    <property type="match status" value="1"/>
</dbReference>
<dbReference type="InterPro" id="IPR042278">
    <property type="entry name" value="Mfa-like_1_N"/>
</dbReference>